<feature type="transmembrane region" description="Helical" evidence="1">
    <location>
        <begin position="12"/>
        <end position="34"/>
    </location>
</feature>
<keyword evidence="1" id="KW-1133">Transmembrane helix</keyword>
<dbReference type="AlphaFoldDB" id="A0A0T9UFL5"/>
<keyword evidence="1" id="KW-0812">Transmembrane</keyword>
<evidence type="ECO:0000256" key="1">
    <source>
        <dbReference type="SAM" id="Phobius"/>
    </source>
</evidence>
<gene>
    <name evidence="2" type="ORF">ERS137965_02903</name>
</gene>
<organism evidence="2 3">
    <name type="scientific">Yersinia aldovae</name>
    <dbReference type="NCBI Taxonomy" id="29483"/>
    <lineage>
        <taxon>Bacteria</taxon>
        <taxon>Pseudomonadati</taxon>
        <taxon>Pseudomonadota</taxon>
        <taxon>Gammaproteobacteria</taxon>
        <taxon>Enterobacterales</taxon>
        <taxon>Yersiniaceae</taxon>
        <taxon>Yersinia</taxon>
    </lineage>
</organism>
<accession>A0A0T9UFL5</accession>
<feature type="transmembrane region" description="Helical" evidence="1">
    <location>
        <begin position="40"/>
        <end position="60"/>
    </location>
</feature>
<sequence length="67" mass="7510">MNLLKRLASRGIAGLCDFVILATIASIVWFLFISESEFRYFKAALSCVGFIIAYAIYYIADKIHDGV</sequence>
<reference evidence="2 3" key="1">
    <citation type="submission" date="2015-03" db="EMBL/GenBank/DDBJ databases">
        <authorList>
            <person name="Murphy D."/>
        </authorList>
    </citation>
    <scope>NUCLEOTIDE SEQUENCE [LARGE SCALE GENOMIC DNA]</scope>
    <source>
        <strain evidence="2 3">IP06005</strain>
    </source>
</reference>
<protein>
    <submittedName>
        <fullName evidence="2">Uncharacterized protein</fullName>
    </submittedName>
</protein>
<dbReference type="Proteomes" id="UP000041595">
    <property type="component" value="Unassembled WGS sequence"/>
</dbReference>
<name>A0A0T9UFL5_YERAL</name>
<evidence type="ECO:0000313" key="3">
    <source>
        <dbReference type="Proteomes" id="UP000041595"/>
    </source>
</evidence>
<dbReference type="EMBL" id="CQEJ01000016">
    <property type="protein sequence ID" value="CNL38391.1"/>
    <property type="molecule type" value="Genomic_DNA"/>
</dbReference>
<proteinExistence type="predicted"/>
<keyword evidence="1" id="KW-0472">Membrane</keyword>
<evidence type="ECO:0000313" key="2">
    <source>
        <dbReference type="EMBL" id="CNL38391.1"/>
    </source>
</evidence>